<dbReference type="AlphaFoldDB" id="A0A2P1PXK0"/>
<proteinExistence type="predicted"/>
<name>A0A2P1PXK0_9GAMM</name>
<organism evidence="1 2">
    <name type="scientific">Ahniella affigens</name>
    <dbReference type="NCBI Taxonomy" id="2021234"/>
    <lineage>
        <taxon>Bacteria</taxon>
        <taxon>Pseudomonadati</taxon>
        <taxon>Pseudomonadota</taxon>
        <taxon>Gammaproteobacteria</taxon>
        <taxon>Lysobacterales</taxon>
        <taxon>Rhodanobacteraceae</taxon>
        <taxon>Ahniella</taxon>
    </lineage>
</organism>
<gene>
    <name evidence="1" type="ORF">C7S18_21380</name>
</gene>
<dbReference type="EMBL" id="CP027860">
    <property type="protein sequence ID" value="AVP99567.1"/>
    <property type="molecule type" value="Genomic_DNA"/>
</dbReference>
<sequence>MINGGRGRVFCHRWFRQLRSADRELVTSARCGTTMALEPTEPTMNTSSLALPLILALCLPLTVNAEPADASMTLSDASIEASSLVLEGLGVAGEAGSTILVGTVTVAASAATVVLLTPSAATAGVITVSTEMGEWLKTQNGRELDRKAVRGGTALTLDQRVVAFVPDANTRRLMHREQVAP</sequence>
<evidence type="ECO:0000313" key="1">
    <source>
        <dbReference type="EMBL" id="AVP99567.1"/>
    </source>
</evidence>
<accession>A0A2P1PXK0</accession>
<evidence type="ECO:0000313" key="2">
    <source>
        <dbReference type="Proteomes" id="UP000241074"/>
    </source>
</evidence>
<reference evidence="1 2" key="2">
    <citation type="submission" date="2018-03" db="EMBL/GenBank/DDBJ databases">
        <authorList>
            <person name="Keele B.F."/>
        </authorList>
    </citation>
    <scope>NUCLEOTIDE SEQUENCE [LARGE SCALE GENOMIC DNA]</scope>
    <source>
        <strain evidence="1 2">D13</strain>
    </source>
</reference>
<reference evidence="1 2" key="1">
    <citation type="submission" date="2018-03" db="EMBL/GenBank/DDBJ databases">
        <title>Ahniella affigens gen. nov., sp. nov., a gammaproteobacterium isolated from sandy soil near a stream.</title>
        <authorList>
            <person name="Ko Y."/>
            <person name="Kim J.-H."/>
        </authorList>
    </citation>
    <scope>NUCLEOTIDE SEQUENCE [LARGE SCALE GENOMIC DNA]</scope>
    <source>
        <strain evidence="1 2">D13</strain>
    </source>
</reference>
<protein>
    <submittedName>
        <fullName evidence="1">Uncharacterized protein</fullName>
    </submittedName>
</protein>
<keyword evidence="2" id="KW-1185">Reference proteome</keyword>
<dbReference type="Proteomes" id="UP000241074">
    <property type="component" value="Chromosome"/>
</dbReference>
<dbReference type="KEGG" id="xba:C7S18_21380"/>